<protein>
    <submittedName>
        <fullName evidence="2">Uncharacterized protein</fullName>
    </submittedName>
</protein>
<keyword evidence="1" id="KW-0472">Membrane</keyword>
<organism evidence="2 3">
    <name type="scientific">Punica granatum</name>
    <name type="common">Pomegranate</name>
    <dbReference type="NCBI Taxonomy" id="22663"/>
    <lineage>
        <taxon>Eukaryota</taxon>
        <taxon>Viridiplantae</taxon>
        <taxon>Streptophyta</taxon>
        <taxon>Embryophyta</taxon>
        <taxon>Tracheophyta</taxon>
        <taxon>Spermatophyta</taxon>
        <taxon>Magnoliopsida</taxon>
        <taxon>eudicotyledons</taxon>
        <taxon>Gunneridae</taxon>
        <taxon>Pentapetalae</taxon>
        <taxon>rosids</taxon>
        <taxon>malvids</taxon>
        <taxon>Myrtales</taxon>
        <taxon>Lythraceae</taxon>
        <taxon>Punica</taxon>
    </lineage>
</organism>
<keyword evidence="1" id="KW-1133">Transmembrane helix</keyword>
<reference evidence="2 3" key="1">
    <citation type="submission" date="2017-11" db="EMBL/GenBank/DDBJ databases">
        <title>De-novo sequencing of pomegranate (Punica granatum L.) genome.</title>
        <authorList>
            <person name="Akparov Z."/>
            <person name="Amiraslanov A."/>
            <person name="Hajiyeva S."/>
            <person name="Abbasov M."/>
            <person name="Kaur K."/>
            <person name="Hamwieh A."/>
            <person name="Solovyev V."/>
            <person name="Salamov A."/>
            <person name="Braich B."/>
            <person name="Kosarev P."/>
            <person name="Mahmoud A."/>
            <person name="Hajiyev E."/>
            <person name="Babayeva S."/>
            <person name="Izzatullayeva V."/>
            <person name="Mammadov A."/>
            <person name="Mammadov A."/>
            <person name="Sharifova S."/>
            <person name="Ojaghi J."/>
            <person name="Eynullazada K."/>
            <person name="Bayramov B."/>
            <person name="Abdulazimova A."/>
            <person name="Shahmuradov I."/>
        </authorList>
    </citation>
    <scope>NUCLEOTIDE SEQUENCE [LARGE SCALE GENOMIC DNA]</scope>
    <source>
        <strain evidence="3">cv. AG2017</strain>
        <tissue evidence="2">Leaf</tissue>
    </source>
</reference>
<feature type="transmembrane region" description="Helical" evidence="1">
    <location>
        <begin position="12"/>
        <end position="31"/>
    </location>
</feature>
<dbReference type="Proteomes" id="UP000233551">
    <property type="component" value="Unassembled WGS sequence"/>
</dbReference>
<sequence length="63" mass="7402">NLTLLRKNLHTILFWLFSCLSFLLLSLLISLPTDRTTEIFFSLHVIRGQKKAAFVTYVCRPQY</sequence>
<keyword evidence="1" id="KW-0812">Transmembrane</keyword>
<comment type="caution">
    <text evidence="2">The sequence shown here is derived from an EMBL/GenBank/DDBJ whole genome shotgun (WGS) entry which is preliminary data.</text>
</comment>
<dbReference type="EMBL" id="PGOL01004056">
    <property type="protein sequence ID" value="PKI38566.1"/>
    <property type="molecule type" value="Genomic_DNA"/>
</dbReference>
<name>A0A2I0I565_PUNGR</name>
<keyword evidence="3" id="KW-1185">Reference proteome</keyword>
<feature type="non-terminal residue" evidence="2">
    <location>
        <position position="1"/>
    </location>
</feature>
<gene>
    <name evidence="2" type="ORF">CRG98_040999</name>
</gene>
<accession>A0A2I0I565</accession>
<evidence type="ECO:0000256" key="1">
    <source>
        <dbReference type="SAM" id="Phobius"/>
    </source>
</evidence>
<evidence type="ECO:0000313" key="2">
    <source>
        <dbReference type="EMBL" id="PKI38566.1"/>
    </source>
</evidence>
<evidence type="ECO:0000313" key="3">
    <source>
        <dbReference type="Proteomes" id="UP000233551"/>
    </source>
</evidence>
<dbReference type="AlphaFoldDB" id="A0A2I0I565"/>
<proteinExistence type="predicted"/>